<dbReference type="VEuPathDB" id="FungiDB:PV09_03560"/>
<dbReference type="InterPro" id="IPR051847">
    <property type="entry name" value="RNA_proc/Spliceosome_comp"/>
</dbReference>
<dbReference type="InterPro" id="IPR000504">
    <property type="entry name" value="RRM_dom"/>
</dbReference>
<dbReference type="CDD" id="cd12241">
    <property type="entry name" value="RRM_SF3B14"/>
    <property type="match status" value="1"/>
</dbReference>
<dbReference type="InterPro" id="IPR034150">
    <property type="entry name" value="SF3B6_RRM"/>
</dbReference>
<keyword evidence="3 6" id="KW-0694">RNA-binding</keyword>
<keyword evidence="2" id="KW-0507">mRNA processing</keyword>
<dbReference type="RefSeq" id="XP_016215569.1">
    <property type="nucleotide sequence ID" value="XM_016356776.1"/>
</dbReference>
<feature type="coiled-coil region" evidence="7">
    <location>
        <begin position="88"/>
        <end position="115"/>
    </location>
</feature>
<keyword evidence="5" id="KW-0539">Nucleus</keyword>
<sequence>MNRSKLAPEQNRALFVKNLSYSISAEDLFDLFSKFGPIRQIRQGISSNTKGTAFVVYEDVSDAKQACDKLNGFNFQGRYLVVLYHQPEKMVKSTAEELEQRKANLEALKQKHGIE</sequence>
<feature type="domain" description="RRM" evidence="8">
    <location>
        <begin position="12"/>
        <end position="87"/>
    </location>
</feature>
<dbReference type="InterPro" id="IPR035979">
    <property type="entry name" value="RBD_domain_sf"/>
</dbReference>
<dbReference type="SMART" id="SM00360">
    <property type="entry name" value="RRM"/>
    <property type="match status" value="1"/>
</dbReference>
<gene>
    <name evidence="9" type="ORF">PV09_03560</name>
</gene>
<organism evidence="9 10">
    <name type="scientific">Verruconis gallopava</name>
    <dbReference type="NCBI Taxonomy" id="253628"/>
    <lineage>
        <taxon>Eukaryota</taxon>
        <taxon>Fungi</taxon>
        <taxon>Dikarya</taxon>
        <taxon>Ascomycota</taxon>
        <taxon>Pezizomycotina</taxon>
        <taxon>Dothideomycetes</taxon>
        <taxon>Pleosporomycetidae</taxon>
        <taxon>Venturiales</taxon>
        <taxon>Sympoventuriaceae</taxon>
        <taxon>Verruconis</taxon>
    </lineage>
</organism>
<evidence type="ECO:0000256" key="2">
    <source>
        <dbReference type="ARBA" id="ARBA00022664"/>
    </source>
</evidence>
<dbReference type="GO" id="GO:0005686">
    <property type="term" value="C:U2 snRNP"/>
    <property type="evidence" value="ECO:0007669"/>
    <property type="project" value="TreeGrafter"/>
</dbReference>
<dbReference type="GeneID" id="27311533"/>
<dbReference type="AlphaFoldDB" id="A0A0D2AGI9"/>
<reference evidence="9 10" key="1">
    <citation type="submission" date="2015-01" db="EMBL/GenBank/DDBJ databases">
        <title>The Genome Sequence of Ochroconis gallopava CBS43764.</title>
        <authorList>
            <consortium name="The Broad Institute Genomics Platform"/>
            <person name="Cuomo C."/>
            <person name="de Hoog S."/>
            <person name="Gorbushina A."/>
            <person name="Stielow B."/>
            <person name="Teixiera M."/>
            <person name="Abouelleil A."/>
            <person name="Chapman S.B."/>
            <person name="Priest M."/>
            <person name="Young S.K."/>
            <person name="Wortman J."/>
            <person name="Nusbaum C."/>
            <person name="Birren B."/>
        </authorList>
    </citation>
    <scope>NUCLEOTIDE SEQUENCE [LARGE SCALE GENOMIC DNA]</scope>
    <source>
        <strain evidence="9 10">CBS 43764</strain>
    </source>
</reference>
<dbReference type="PROSITE" id="PS50102">
    <property type="entry name" value="RRM"/>
    <property type="match status" value="1"/>
</dbReference>
<dbReference type="GO" id="GO:0071013">
    <property type="term" value="C:catalytic step 2 spliceosome"/>
    <property type="evidence" value="ECO:0007669"/>
    <property type="project" value="TreeGrafter"/>
</dbReference>
<evidence type="ECO:0000313" key="9">
    <source>
        <dbReference type="EMBL" id="KIW05700.1"/>
    </source>
</evidence>
<dbReference type="Pfam" id="PF00076">
    <property type="entry name" value="RRM_1"/>
    <property type="match status" value="1"/>
</dbReference>
<dbReference type="PANTHER" id="PTHR45880:SF1">
    <property type="entry name" value="RNA-BINDING MOTIF PROTEIN, X-LINKED 2"/>
    <property type="match status" value="1"/>
</dbReference>
<dbReference type="Gene3D" id="3.30.70.330">
    <property type="match status" value="1"/>
</dbReference>
<dbReference type="FunFam" id="3.30.70.330:FF:000286">
    <property type="entry name" value="Putative pre-mRNA branch site protein p14"/>
    <property type="match status" value="1"/>
</dbReference>
<dbReference type="FunCoup" id="A0A0D2AGI9">
    <property type="interactions" value="653"/>
</dbReference>
<accession>A0A0D2AGI9</accession>
<dbReference type="OrthoDB" id="275748at2759"/>
<dbReference type="Proteomes" id="UP000053259">
    <property type="component" value="Unassembled WGS sequence"/>
</dbReference>
<comment type="subcellular location">
    <subcellularLocation>
        <location evidence="1">Nucleus</location>
    </subcellularLocation>
</comment>
<keyword evidence="10" id="KW-1185">Reference proteome</keyword>
<dbReference type="GO" id="GO:0071011">
    <property type="term" value="C:precatalytic spliceosome"/>
    <property type="evidence" value="ECO:0007669"/>
    <property type="project" value="TreeGrafter"/>
</dbReference>
<dbReference type="GO" id="GO:0000398">
    <property type="term" value="P:mRNA splicing, via spliceosome"/>
    <property type="evidence" value="ECO:0007669"/>
    <property type="project" value="TreeGrafter"/>
</dbReference>
<evidence type="ECO:0000256" key="5">
    <source>
        <dbReference type="ARBA" id="ARBA00023242"/>
    </source>
</evidence>
<dbReference type="STRING" id="253628.A0A0D2AGI9"/>
<dbReference type="InParanoid" id="A0A0D2AGI9"/>
<keyword evidence="4" id="KW-0508">mRNA splicing</keyword>
<dbReference type="PANTHER" id="PTHR45880">
    <property type="entry name" value="RNA-BINDING MOTIF PROTEIN, X-LINKED 2"/>
    <property type="match status" value="1"/>
</dbReference>
<dbReference type="InterPro" id="IPR012677">
    <property type="entry name" value="Nucleotide-bd_a/b_plait_sf"/>
</dbReference>
<dbReference type="GO" id="GO:0003723">
    <property type="term" value="F:RNA binding"/>
    <property type="evidence" value="ECO:0007669"/>
    <property type="project" value="UniProtKB-UniRule"/>
</dbReference>
<proteinExistence type="predicted"/>
<dbReference type="HOGENOM" id="CLU_012062_25_2_1"/>
<keyword evidence="7" id="KW-0175">Coiled coil</keyword>
<name>A0A0D2AGI9_9PEZI</name>
<evidence type="ECO:0000256" key="6">
    <source>
        <dbReference type="PROSITE-ProRule" id="PRU00176"/>
    </source>
</evidence>
<protein>
    <recommendedName>
        <fullName evidence="8">RRM domain-containing protein</fullName>
    </recommendedName>
</protein>
<dbReference type="SUPFAM" id="SSF54928">
    <property type="entry name" value="RNA-binding domain, RBD"/>
    <property type="match status" value="1"/>
</dbReference>
<evidence type="ECO:0000313" key="10">
    <source>
        <dbReference type="Proteomes" id="UP000053259"/>
    </source>
</evidence>
<evidence type="ECO:0000256" key="4">
    <source>
        <dbReference type="ARBA" id="ARBA00023187"/>
    </source>
</evidence>
<evidence type="ECO:0000256" key="7">
    <source>
        <dbReference type="SAM" id="Coils"/>
    </source>
</evidence>
<evidence type="ECO:0000256" key="1">
    <source>
        <dbReference type="ARBA" id="ARBA00004123"/>
    </source>
</evidence>
<evidence type="ECO:0000256" key="3">
    <source>
        <dbReference type="ARBA" id="ARBA00022884"/>
    </source>
</evidence>
<dbReference type="EMBL" id="KN847537">
    <property type="protein sequence ID" value="KIW05700.1"/>
    <property type="molecule type" value="Genomic_DNA"/>
</dbReference>
<evidence type="ECO:0000259" key="8">
    <source>
        <dbReference type="PROSITE" id="PS50102"/>
    </source>
</evidence>